<organism evidence="1 2">
    <name type="scientific">Limosa lapponica baueri</name>
    <dbReference type="NCBI Taxonomy" id="1758121"/>
    <lineage>
        <taxon>Eukaryota</taxon>
        <taxon>Metazoa</taxon>
        <taxon>Chordata</taxon>
        <taxon>Craniata</taxon>
        <taxon>Vertebrata</taxon>
        <taxon>Euteleostomi</taxon>
        <taxon>Archelosauria</taxon>
        <taxon>Archosauria</taxon>
        <taxon>Dinosauria</taxon>
        <taxon>Saurischia</taxon>
        <taxon>Theropoda</taxon>
        <taxon>Coelurosauria</taxon>
        <taxon>Aves</taxon>
        <taxon>Neognathae</taxon>
        <taxon>Neoaves</taxon>
        <taxon>Charadriiformes</taxon>
        <taxon>Scolopacidae</taxon>
        <taxon>Limosa</taxon>
    </lineage>
</organism>
<dbReference type="AlphaFoldDB" id="A0A2I0UJP3"/>
<accession>A0A2I0UJP3</accession>
<keyword evidence="2" id="KW-1185">Reference proteome</keyword>
<evidence type="ECO:0000313" key="1">
    <source>
        <dbReference type="EMBL" id="PKU46263.1"/>
    </source>
</evidence>
<sequence length="168" mass="18916">MQLGETNIPSCWETLQEIHKAETSFRNYVLECKMEREDPVLRGADGEEELPVLSPVPSSTSWIIRVLRRSGTIHPIDTLPPCTVANSEGHRESVEPGVTLELTEEECRVRGELLNEEEFLHYGKQKQRSTCKAEVSIVLNKCLSQRAMTGNLRIQNNALDSLIDNAIT</sequence>
<evidence type="ECO:0000313" key="2">
    <source>
        <dbReference type="Proteomes" id="UP000233556"/>
    </source>
</evidence>
<reference evidence="2" key="1">
    <citation type="submission" date="2017-11" db="EMBL/GenBank/DDBJ databases">
        <authorList>
            <person name="Lima N.C."/>
            <person name="Parody-Merino A.M."/>
            <person name="Battley P.F."/>
            <person name="Fidler A.E."/>
            <person name="Prosdocimi F."/>
        </authorList>
    </citation>
    <scope>NUCLEOTIDE SEQUENCE [LARGE SCALE GENOMIC DNA]</scope>
</reference>
<name>A0A2I0UJP3_LIMLA</name>
<protein>
    <submittedName>
        <fullName evidence="1">Uncharacterized protein</fullName>
    </submittedName>
</protein>
<reference evidence="2" key="2">
    <citation type="submission" date="2017-12" db="EMBL/GenBank/DDBJ databases">
        <title>Genome sequence of the Bar-tailed Godwit (Limosa lapponica baueri).</title>
        <authorList>
            <person name="Lima N.C.B."/>
            <person name="Parody-Merino A.M."/>
            <person name="Battley P.F."/>
            <person name="Fidler A.E."/>
            <person name="Prosdocimi F."/>
        </authorList>
    </citation>
    <scope>NUCLEOTIDE SEQUENCE [LARGE SCALE GENOMIC DNA]</scope>
</reference>
<dbReference type="Proteomes" id="UP000233556">
    <property type="component" value="Unassembled WGS sequence"/>
</dbReference>
<dbReference type="EMBL" id="KZ505720">
    <property type="protein sequence ID" value="PKU46263.1"/>
    <property type="molecule type" value="Genomic_DNA"/>
</dbReference>
<proteinExistence type="predicted"/>
<gene>
    <name evidence="1" type="ORF">llap_3431</name>
</gene>